<sequence>MQLDVELERCLCIHSLSQVIDITLQVLLYQRQIIPQPVQHFLEDTGRNAQSFKIAYENVKNIIRSTFRAENSLAIKEVAIIIGSTPYLPKLLYRIPVVLCRQHFSTSQLDGCGDNCKALTNREKRQIFSSMALSKTANNLINECVPTATDKVFFHQYYGQQPTLFEELEESKKMPASNYLILRMHAIGKFVS</sequence>
<reference evidence="2" key="1">
    <citation type="submission" date="2022-11" db="UniProtKB">
        <authorList>
            <consortium name="WormBaseParasite"/>
        </authorList>
    </citation>
    <scope>IDENTIFICATION</scope>
</reference>
<dbReference type="WBParaSite" id="jg7985">
    <property type="protein sequence ID" value="jg7985"/>
    <property type="gene ID" value="jg7985"/>
</dbReference>
<accession>A0A915EPD5</accession>
<evidence type="ECO:0000313" key="1">
    <source>
        <dbReference type="Proteomes" id="UP000887574"/>
    </source>
</evidence>
<name>A0A915EPD5_9BILA</name>
<evidence type="ECO:0000313" key="2">
    <source>
        <dbReference type="WBParaSite" id="jg7985"/>
    </source>
</evidence>
<dbReference type="Proteomes" id="UP000887574">
    <property type="component" value="Unplaced"/>
</dbReference>
<dbReference type="Gene3D" id="3.30.900.20">
    <property type="match status" value="1"/>
</dbReference>
<proteinExistence type="predicted"/>
<keyword evidence="1" id="KW-1185">Reference proteome</keyword>
<organism evidence="1 2">
    <name type="scientific">Ditylenchus dipsaci</name>
    <dbReference type="NCBI Taxonomy" id="166011"/>
    <lineage>
        <taxon>Eukaryota</taxon>
        <taxon>Metazoa</taxon>
        <taxon>Ecdysozoa</taxon>
        <taxon>Nematoda</taxon>
        <taxon>Chromadorea</taxon>
        <taxon>Rhabditida</taxon>
        <taxon>Tylenchina</taxon>
        <taxon>Tylenchomorpha</taxon>
        <taxon>Sphaerularioidea</taxon>
        <taxon>Anguinidae</taxon>
        <taxon>Anguininae</taxon>
        <taxon>Ditylenchus</taxon>
    </lineage>
</organism>
<protein>
    <submittedName>
        <fullName evidence="2">Uncharacterized protein</fullName>
    </submittedName>
</protein>
<dbReference type="InterPro" id="IPR053729">
    <property type="entry name" value="MAD2L1BP_domain_sf"/>
</dbReference>
<dbReference type="AlphaFoldDB" id="A0A915EPD5"/>